<comment type="caution">
    <text evidence="1">The sequence shown here is derived from an EMBL/GenBank/DDBJ whole genome shotgun (WGS) entry which is preliminary data.</text>
</comment>
<organism evidence="1 2">
    <name type="scientific">Paraclostridium bifermentans</name>
    <name type="common">Clostridium bifermentans</name>
    <dbReference type="NCBI Taxonomy" id="1490"/>
    <lineage>
        <taxon>Bacteria</taxon>
        <taxon>Bacillati</taxon>
        <taxon>Bacillota</taxon>
        <taxon>Clostridia</taxon>
        <taxon>Peptostreptococcales</taxon>
        <taxon>Peptostreptococcaceae</taxon>
        <taxon>Paraclostridium</taxon>
    </lineage>
</organism>
<gene>
    <name evidence="1" type="ORF">HF875_13050</name>
</gene>
<proteinExistence type="predicted"/>
<evidence type="ECO:0000313" key="2">
    <source>
        <dbReference type="Proteomes" id="UP000573963"/>
    </source>
</evidence>
<dbReference type="NCBIfam" id="TIGR04333">
    <property type="entry name" value="Clo7Bot_mod_Cys"/>
    <property type="match status" value="1"/>
</dbReference>
<reference evidence="1 2" key="1">
    <citation type="submission" date="2020-04" db="EMBL/GenBank/DDBJ databases">
        <authorList>
            <person name="Hitch T.C.A."/>
            <person name="Wylensek D."/>
            <person name="Clavel T."/>
        </authorList>
    </citation>
    <scope>NUCLEOTIDE SEQUENCE [LARGE SCALE GENOMIC DNA]</scope>
    <source>
        <strain evidence="1 2">Med78_4-601-WT-2</strain>
    </source>
</reference>
<name>A0AA44DMH1_PARBF</name>
<dbReference type="EMBL" id="JABAFD010000008">
    <property type="protein sequence ID" value="NME10456.1"/>
    <property type="molecule type" value="Genomic_DNA"/>
</dbReference>
<dbReference type="InterPro" id="IPR027601">
    <property type="entry name" value="Clo7Bot_mod_Cys"/>
</dbReference>
<dbReference type="Proteomes" id="UP000573963">
    <property type="component" value="Unassembled WGS sequence"/>
</dbReference>
<protein>
    <submittedName>
        <fullName evidence="1">Clo7bot family Cys-rich peptide</fullName>
    </submittedName>
</protein>
<dbReference type="RefSeq" id="WP_077175909.1">
    <property type="nucleotide sequence ID" value="NZ_CABIWO010000004.1"/>
</dbReference>
<accession>A0AA44DMH1</accession>
<evidence type="ECO:0000313" key="1">
    <source>
        <dbReference type="EMBL" id="NME10456.1"/>
    </source>
</evidence>
<sequence>MKFIRKPAKKFEEGYCFLSCDIDCNNYCSFNCGVYSCNIFMY</sequence>
<dbReference type="AlphaFoldDB" id="A0AA44DMH1"/>